<dbReference type="Proteomes" id="UP000283426">
    <property type="component" value="Unassembled WGS sequence"/>
</dbReference>
<name>A0A412WC02_9BACT</name>
<keyword evidence="3" id="KW-1133">Transmembrane helix</keyword>
<keyword evidence="3" id="KW-0812">Transmembrane</keyword>
<dbReference type="Gene3D" id="3.40.50.2000">
    <property type="entry name" value="Glycogen Phosphorylase B"/>
    <property type="match status" value="2"/>
</dbReference>
<dbReference type="Pfam" id="PF01075">
    <property type="entry name" value="Glyco_transf_9"/>
    <property type="match status" value="1"/>
</dbReference>
<evidence type="ECO:0000256" key="3">
    <source>
        <dbReference type="SAM" id="Phobius"/>
    </source>
</evidence>
<dbReference type="GO" id="GO:0005829">
    <property type="term" value="C:cytosol"/>
    <property type="evidence" value="ECO:0007669"/>
    <property type="project" value="TreeGrafter"/>
</dbReference>
<dbReference type="InterPro" id="IPR051199">
    <property type="entry name" value="LPS_LOS_Heptosyltrfase"/>
</dbReference>
<keyword evidence="3" id="KW-0472">Membrane</keyword>
<dbReference type="AlphaFoldDB" id="A0A412WC02"/>
<keyword evidence="1" id="KW-0328">Glycosyltransferase</keyword>
<evidence type="ECO:0000313" key="5">
    <source>
        <dbReference type="Proteomes" id="UP000283426"/>
    </source>
</evidence>
<dbReference type="SUPFAM" id="SSF53756">
    <property type="entry name" value="UDP-Glycosyltransferase/glycogen phosphorylase"/>
    <property type="match status" value="1"/>
</dbReference>
<evidence type="ECO:0000256" key="2">
    <source>
        <dbReference type="ARBA" id="ARBA00022679"/>
    </source>
</evidence>
<comment type="caution">
    <text evidence="4">The sequence shown here is derived from an EMBL/GenBank/DDBJ whole genome shotgun (WGS) entry which is preliminary data.</text>
</comment>
<dbReference type="InterPro" id="IPR002201">
    <property type="entry name" value="Glyco_trans_9"/>
</dbReference>
<dbReference type="EMBL" id="QRYW01000025">
    <property type="protein sequence ID" value="RGV24903.1"/>
    <property type="molecule type" value="Genomic_DNA"/>
</dbReference>
<organism evidence="4 5">
    <name type="scientific">Odoribacter splanchnicus</name>
    <dbReference type="NCBI Taxonomy" id="28118"/>
    <lineage>
        <taxon>Bacteria</taxon>
        <taxon>Pseudomonadati</taxon>
        <taxon>Bacteroidota</taxon>
        <taxon>Bacteroidia</taxon>
        <taxon>Bacteroidales</taxon>
        <taxon>Odoribacteraceae</taxon>
        <taxon>Odoribacter</taxon>
    </lineage>
</organism>
<evidence type="ECO:0000313" key="4">
    <source>
        <dbReference type="EMBL" id="RGV24903.1"/>
    </source>
</evidence>
<dbReference type="PANTHER" id="PTHR30160:SF7">
    <property type="entry name" value="ADP-HEPTOSE--LPS HEPTOSYLTRANSFERASE 2"/>
    <property type="match status" value="1"/>
</dbReference>
<feature type="transmembrane region" description="Helical" evidence="3">
    <location>
        <begin position="83"/>
        <end position="102"/>
    </location>
</feature>
<accession>A0A412WC02</accession>
<reference evidence="4 5" key="1">
    <citation type="submission" date="2018-08" db="EMBL/GenBank/DDBJ databases">
        <title>A genome reference for cultivated species of the human gut microbiota.</title>
        <authorList>
            <person name="Zou Y."/>
            <person name="Xue W."/>
            <person name="Luo G."/>
        </authorList>
    </citation>
    <scope>NUCLEOTIDE SEQUENCE [LARGE SCALE GENOMIC DNA]</scope>
    <source>
        <strain evidence="4 5">AF14-6AC</strain>
    </source>
</reference>
<dbReference type="RefSeq" id="WP_118108216.1">
    <property type="nucleotide sequence ID" value="NZ_JADMYR010000019.1"/>
</dbReference>
<keyword evidence="2 4" id="KW-0808">Transferase</keyword>
<dbReference type="GO" id="GO:0009244">
    <property type="term" value="P:lipopolysaccharide core region biosynthetic process"/>
    <property type="evidence" value="ECO:0007669"/>
    <property type="project" value="TreeGrafter"/>
</dbReference>
<proteinExistence type="predicted"/>
<dbReference type="CDD" id="cd03789">
    <property type="entry name" value="GT9_LPS_heptosyltransferase"/>
    <property type="match status" value="1"/>
</dbReference>
<dbReference type="PANTHER" id="PTHR30160">
    <property type="entry name" value="TETRAACYLDISACCHARIDE 4'-KINASE-RELATED"/>
    <property type="match status" value="1"/>
</dbReference>
<protein>
    <submittedName>
        <fullName evidence="4">Lipopolysaccharide heptosyltransferase family protein</fullName>
    </submittedName>
</protein>
<gene>
    <name evidence="4" type="ORF">DWW24_12160</name>
</gene>
<evidence type="ECO:0000256" key="1">
    <source>
        <dbReference type="ARBA" id="ARBA00022676"/>
    </source>
</evidence>
<dbReference type="GO" id="GO:0008713">
    <property type="term" value="F:ADP-heptose-lipopolysaccharide heptosyltransferase activity"/>
    <property type="evidence" value="ECO:0007669"/>
    <property type="project" value="TreeGrafter"/>
</dbReference>
<sequence>MKKIIIRTPNFLGDTINISPCIQLIRHEYPDAQIVIVCPDFIKDVYKYDKNIYKCITFPDAKRHKLSTFWNLWRKLRHEKGDLGILFINTFISALIFKLAGIKCSIGYQRECRGILLDFKIPFNINKHYINRYASLFNEFTGNKYKTLPDLYLPISNNSTFHFNNTNPNIGLYLGGENKSFRKYPDNHSIRLLELLAEKNYNLILIGDQNDNIKHQEYIATVRKENIINLSGSTSLEDFFNTIAHLNLLITIDSSAMHIAAALKVPFIALLGLSTSPTSTIIPKVPLGRILKIENNLIREEDYIRNITPDLILKTVSELI</sequence>